<accession>A0ABX1L187</accession>
<keyword evidence="3" id="KW-1185">Reference proteome</keyword>
<evidence type="ECO:0000313" key="3">
    <source>
        <dbReference type="Proteomes" id="UP000763447"/>
    </source>
</evidence>
<organism evidence="2 3">
    <name type="scientific">Secundilactobacillus angelensis</name>
    <dbReference type="NCBI Taxonomy" id="2722706"/>
    <lineage>
        <taxon>Bacteria</taxon>
        <taxon>Bacillati</taxon>
        <taxon>Bacillota</taxon>
        <taxon>Bacilli</taxon>
        <taxon>Lactobacillales</taxon>
        <taxon>Lactobacillaceae</taxon>
        <taxon>Secundilactobacillus</taxon>
    </lineage>
</organism>
<dbReference type="EMBL" id="JAAXLJ010000040">
    <property type="protein sequence ID" value="NLR19639.1"/>
    <property type="molecule type" value="Genomic_DNA"/>
</dbReference>
<gene>
    <name evidence="2" type="ORF">HC026_12150</name>
</gene>
<dbReference type="Proteomes" id="UP000763447">
    <property type="component" value="Unassembled WGS sequence"/>
</dbReference>
<dbReference type="NCBIfam" id="TIGR01618">
    <property type="entry name" value="phage_P_loop"/>
    <property type="match status" value="1"/>
</dbReference>
<reference evidence="2 3" key="1">
    <citation type="submission" date="2020-04" db="EMBL/GenBank/DDBJ databases">
        <title>A novel species of genus Lactobacillus that was isolated from fermented food Zha-chili.</title>
        <authorList>
            <person name="Zhang Z."/>
        </authorList>
    </citation>
    <scope>NUCLEOTIDE SEQUENCE [LARGE SCALE GENOMIC DNA]</scope>
    <source>
        <strain evidence="3">HBUAS51383</strain>
    </source>
</reference>
<evidence type="ECO:0000256" key="1">
    <source>
        <dbReference type="SAM" id="MobiDB-lite"/>
    </source>
</evidence>
<proteinExistence type="predicted"/>
<dbReference type="Gene3D" id="3.40.50.300">
    <property type="entry name" value="P-loop containing nucleotide triphosphate hydrolases"/>
    <property type="match status" value="1"/>
</dbReference>
<dbReference type="RefSeq" id="WP_168926180.1">
    <property type="nucleotide sequence ID" value="NZ_JAAXLJ010000040.1"/>
</dbReference>
<sequence length="259" mass="29359">MPVFSATKIKRMQNWRVILYGKPGIGKTSTVRFLKGKTLVLPLDNSHRSIAQLPNVDVWRDPKFKDGDDMAFDRIRPIESINSFIEELGSLSNYDNLFIDNITSLEKDWFVEKGRQSKNGISNEIQDYSQWTNYFARLMTTIYMTKNVNIVTTAWEYQAPFTTETGQNFNRYEPEIRSNVRDGLLGLADVVGRMVINPNTHGRGVILEGNDGVFAKNRLDDRKSTPIEKLFMFGGEKNVSTSSVSKDTGKPSKASTKKG</sequence>
<name>A0ABX1L187_9LACO</name>
<dbReference type="InterPro" id="IPR027417">
    <property type="entry name" value="P-loop_NTPase"/>
</dbReference>
<dbReference type="Pfam" id="PF13479">
    <property type="entry name" value="AAA_24"/>
    <property type="match status" value="1"/>
</dbReference>
<evidence type="ECO:0000313" key="2">
    <source>
        <dbReference type="EMBL" id="NLR19639.1"/>
    </source>
</evidence>
<protein>
    <submittedName>
        <fullName evidence="2">AAA family ATPase</fullName>
    </submittedName>
</protein>
<comment type="caution">
    <text evidence="2">The sequence shown here is derived from an EMBL/GenBank/DDBJ whole genome shotgun (WGS) entry which is preliminary data.</text>
</comment>
<feature type="region of interest" description="Disordered" evidence="1">
    <location>
        <begin position="238"/>
        <end position="259"/>
    </location>
</feature>
<dbReference type="InterPro" id="IPR006505">
    <property type="entry name" value="Phage_nucleotide-bp"/>
</dbReference>
<dbReference type="SUPFAM" id="SSF52540">
    <property type="entry name" value="P-loop containing nucleoside triphosphate hydrolases"/>
    <property type="match status" value="1"/>
</dbReference>